<dbReference type="EMBL" id="JBHUME010000007">
    <property type="protein sequence ID" value="MFD2612660.1"/>
    <property type="molecule type" value="Genomic_DNA"/>
</dbReference>
<dbReference type="CDD" id="cd06551">
    <property type="entry name" value="LPLAT"/>
    <property type="match status" value="1"/>
</dbReference>
<dbReference type="GO" id="GO:0016746">
    <property type="term" value="F:acyltransferase activity"/>
    <property type="evidence" value="ECO:0007669"/>
    <property type="project" value="UniProtKB-KW"/>
</dbReference>
<protein>
    <submittedName>
        <fullName evidence="4">Lysophospholipid acyltransferase family protein</fullName>
    </submittedName>
</protein>
<dbReference type="Proteomes" id="UP001597541">
    <property type="component" value="Unassembled WGS sequence"/>
</dbReference>
<keyword evidence="1" id="KW-0808">Transferase</keyword>
<dbReference type="PANTHER" id="PTHR10434:SF11">
    <property type="entry name" value="1-ACYL-SN-GLYCEROL-3-PHOSPHATE ACYLTRANSFERASE"/>
    <property type="match status" value="1"/>
</dbReference>
<accession>A0ABW5PBR7</accession>
<keyword evidence="5" id="KW-1185">Reference proteome</keyword>
<evidence type="ECO:0000256" key="2">
    <source>
        <dbReference type="ARBA" id="ARBA00023315"/>
    </source>
</evidence>
<reference evidence="5" key="1">
    <citation type="journal article" date="2019" name="Int. J. Syst. Evol. Microbiol.">
        <title>The Global Catalogue of Microorganisms (GCM) 10K type strain sequencing project: providing services to taxonomists for standard genome sequencing and annotation.</title>
        <authorList>
            <consortium name="The Broad Institute Genomics Platform"/>
            <consortium name="The Broad Institute Genome Sequencing Center for Infectious Disease"/>
            <person name="Wu L."/>
            <person name="Ma J."/>
        </authorList>
    </citation>
    <scope>NUCLEOTIDE SEQUENCE [LARGE SCALE GENOMIC DNA]</scope>
    <source>
        <strain evidence="5">KCTC 3950</strain>
    </source>
</reference>
<evidence type="ECO:0000259" key="3">
    <source>
        <dbReference type="SMART" id="SM00563"/>
    </source>
</evidence>
<dbReference type="PANTHER" id="PTHR10434">
    <property type="entry name" value="1-ACYL-SN-GLYCEROL-3-PHOSPHATE ACYLTRANSFERASE"/>
    <property type="match status" value="1"/>
</dbReference>
<dbReference type="InterPro" id="IPR002123">
    <property type="entry name" value="Plipid/glycerol_acylTrfase"/>
</dbReference>
<dbReference type="SMART" id="SM00563">
    <property type="entry name" value="PlsC"/>
    <property type="match status" value="1"/>
</dbReference>
<dbReference type="Pfam" id="PF01553">
    <property type="entry name" value="Acyltransferase"/>
    <property type="match status" value="1"/>
</dbReference>
<evidence type="ECO:0000256" key="1">
    <source>
        <dbReference type="ARBA" id="ARBA00022679"/>
    </source>
</evidence>
<dbReference type="RefSeq" id="WP_377602384.1">
    <property type="nucleotide sequence ID" value="NZ_JBHUME010000007.1"/>
</dbReference>
<evidence type="ECO:0000313" key="4">
    <source>
        <dbReference type="EMBL" id="MFD2612660.1"/>
    </source>
</evidence>
<gene>
    <name evidence="4" type="ORF">ACFSUF_09525</name>
</gene>
<keyword evidence="2 4" id="KW-0012">Acyltransferase</keyword>
<sequence>MIPASKSKPFNALFSVYNEYYLLRRHFHSVRLRGAVDPLTKGPVLYVMNHSSWWDGLIAYHAEQTASARDHYMMMDERQMSKFSFFRKIGAFSIDKTSPAETVISLKYAMKLLQQDKSVWIFPQGDIRHQEVRPLTFSSGVGYMLERCAAAAVIPVTLYYTLGVHQKAEATMYFGTPISSAWDSIGRKNVTLQLQQKLETQLDLHKGWITGENAVELALFHPLWPDGKSASDRFDAWRRRLSGWNPFSG</sequence>
<comment type="caution">
    <text evidence="4">The sequence shown here is derived from an EMBL/GenBank/DDBJ whole genome shotgun (WGS) entry which is preliminary data.</text>
</comment>
<organism evidence="4 5">
    <name type="scientific">Paenibacillus gansuensis</name>
    <dbReference type="NCBI Taxonomy" id="306542"/>
    <lineage>
        <taxon>Bacteria</taxon>
        <taxon>Bacillati</taxon>
        <taxon>Bacillota</taxon>
        <taxon>Bacilli</taxon>
        <taxon>Bacillales</taxon>
        <taxon>Paenibacillaceae</taxon>
        <taxon>Paenibacillus</taxon>
    </lineage>
</organism>
<dbReference type="SUPFAM" id="SSF69593">
    <property type="entry name" value="Glycerol-3-phosphate (1)-acyltransferase"/>
    <property type="match status" value="1"/>
</dbReference>
<name>A0ABW5PBR7_9BACL</name>
<evidence type="ECO:0000313" key="5">
    <source>
        <dbReference type="Proteomes" id="UP001597541"/>
    </source>
</evidence>
<feature type="domain" description="Phospholipid/glycerol acyltransferase" evidence="3">
    <location>
        <begin position="44"/>
        <end position="161"/>
    </location>
</feature>
<proteinExistence type="predicted"/>